<reference evidence="12 13" key="1">
    <citation type="journal article" date="2015" name="Genome Announc.">
        <title>Expanding the biotechnology potential of lactobacilli through comparative genomics of 213 strains and associated genera.</title>
        <authorList>
            <person name="Sun Z."/>
            <person name="Harris H.M."/>
            <person name="McCann A."/>
            <person name="Guo C."/>
            <person name="Argimon S."/>
            <person name="Zhang W."/>
            <person name="Yang X."/>
            <person name="Jeffery I.B."/>
            <person name="Cooney J.C."/>
            <person name="Kagawa T.F."/>
            <person name="Liu W."/>
            <person name="Song Y."/>
            <person name="Salvetti E."/>
            <person name="Wrobel A."/>
            <person name="Rasinkangas P."/>
            <person name="Parkhill J."/>
            <person name="Rea M.C."/>
            <person name="O'Sullivan O."/>
            <person name="Ritari J."/>
            <person name="Douillard F.P."/>
            <person name="Paul Ross R."/>
            <person name="Yang R."/>
            <person name="Briner A.E."/>
            <person name="Felis G.E."/>
            <person name="de Vos W.M."/>
            <person name="Barrangou R."/>
            <person name="Klaenhammer T.R."/>
            <person name="Caufield P.W."/>
            <person name="Cui Y."/>
            <person name="Zhang H."/>
            <person name="O'Toole P.W."/>
        </authorList>
    </citation>
    <scope>NUCLEOTIDE SEQUENCE [LARGE SCALE GENOMIC DNA]</scope>
    <source>
        <strain evidence="12 13">DSM 20605</strain>
    </source>
</reference>
<dbReference type="Gene3D" id="1.20.1560.10">
    <property type="entry name" value="ABC transporter type 1, transmembrane domain"/>
    <property type="match status" value="1"/>
</dbReference>
<evidence type="ECO:0000259" key="11">
    <source>
        <dbReference type="PROSITE" id="PS50929"/>
    </source>
</evidence>
<dbReference type="InterPro" id="IPR036640">
    <property type="entry name" value="ABC1_TM_sf"/>
</dbReference>
<keyword evidence="5" id="KW-0547">Nucleotide-binding</keyword>
<dbReference type="GO" id="GO:0015421">
    <property type="term" value="F:ABC-type oligopeptide transporter activity"/>
    <property type="evidence" value="ECO:0007669"/>
    <property type="project" value="TreeGrafter"/>
</dbReference>
<dbReference type="Proteomes" id="UP000051576">
    <property type="component" value="Unassembled WGS sequence"/>
</dbReference>
<dbReference type="PROSITE" id="PS50893">
    <property type="entry name" value="ABC_TRANSPORTER_2"/>
    <property type="match status" value="1"/>
</dbReference>
<evidence type="ECO:0000313" key="13">
    <source>
        <dbReference type="Proteomes" id="UP000051576"/>
    </source>
</evidence>
<feature type="transmembrane region" description="Helical" evidence="9">
    <location>
        <begin position="247"/>
        <end position="268"/>
    </location>
</feature>
<dbReference type="GO" id="GO:0005524">
    <property type="term" value="F:ATP binding"/>
    <property type="evidence" value="ECO:0007669"/>
    <property type="project" value="UniProtKB-KW"/>
</dbReference>
<comment type="caution">
    <text evidence="12">The sequence shown here is derived from an EMBL/GenBank/DDBJ whole genome shotgun (WGS) entry which is preliminary data.</text>
</comment>
<dbReference type="PANTHER" id="PTHR43394:SF1">
    <property type="entry name" value="ATP-BINDING CASSETTE SUB-FAMILY B MEMBER 10, MITOCHONDRIAL"/>
    <property type="match status" value="1"/>
</dbReference>
<protein>
    <submittedName>
        <fullName evidence="12">Multidrug ABC transporter ATPase permease</fullName>
    </submittedName>
</protein>
<sequence length="580" mass="64389">MTIFKKLSWFFKEQKQSYFKGIFFLLMVALANIIPPKVVGIIIDLIQHHQLKPTTLSGWLLLLIIVAVFQYLCRFSWRKYIWGSAALLEKKLRGRLMDHYLKMDENFYQQHRIGDLMAHATNDVNAVQEVAGYGILTLADSLITGGTTLAAMIFLVDWRLTLIAILPLPLLTLLSSKLGGKIHQAYDDSQAAFSRINNKTQESIQGIQVIRTLGQEKEDLADFKKQVNEVIQTNQKAYRLDALFDPLTSLIIGLAYVMTIIIGGMMVLKQTISIGQLVSFIAYIGNLIWPMFAIGGLFNVIELGSASYDRIERLLRIKSQITELQGAITTPPQGELKFAISEFSYSRAKQPALIDLAFSLKNGQTLGIVGPTGAGKSTLLQLLVRRFDNYHGKITYGGIDIRDYSLDSYLPAIGYVPQISLLFSMSIADNIRFAKPTASQAEIERASSLAGLQTDILSFPAGFKTQVGEQGITLSGGQKQRLSIARAILLNPELLILDDALSAVDAKTEQQILQNLKSIRQNKTTIIAASRLSSVAAADKIIVLDHGRIVQQGQHQALISQAGWYQRTFQIQQKKVLSGD</sequence>
<feature type="transmembrane region" description="Helical" evidence="9">
    <location>
        <begin position="55"/>
        <end position="73"/>
    </location>
</feature>
<dbReference type="PROSITE" id="PS00211">
    <property type="entry name" value="ABC_TRANSPORTER_1"/>
    <property type="match status" value="1"/>
</dbReference>
<dbReference type="InterPro" id="IPR017871">
    <property type="entry name" value="ABC_transporter-like_CS"/>
</dbReference>
<dbReference type="InterPro" id="IPR011527">
    <property type="entry name" value="ABC1_TM_dom"/>
</dbReference>
<evidence type="ECO:0000256" key="5">
    <source>
        <dbReference type="ARBA" id="ARBA00022741"/>
    </source>
</evidence>
<comment type="subcellular location">
    <subcellularLocation>
        <location evidence="1">Cell membrane</location>
        <topology evidence="1">Multi-pass membrane protein</topology>
    </subcellularLocation>
</comment>
<dbReference type="eggNOG" id="COG1132">
    <property type="taxonomic scope" value="Bacteria"/>
</dbReference>
<dbReference type="InterPro" id="IPR003593">
    <property type="entry name" value="AAA+_ATPase"/>
</dbReference>
<feature type="transmembrane region" description="Helical" evidence="9">
    <location>
        <begin position="21"/>
        <end position="43"/>
    </location>
</feature>
<feature type="domain" description="ABC transporter" evidence="10">
    <location>
        <begin position="338"/>
        <end position="571"/>
    </location>
</feature>
<keyword evidence="2" id="KW-0813">Transport</keyword>
<dbReference type="PROSITE" id="PS50929">
    <property type="entry name" value="ABC_TM1F"/>
    <property type="match status" value="1"/>
</dbReference>
<evidence type="ECO:0000259" key="10">
    <source>
        <dbReference type="PROSITE" id="PS50893"/>
    </source>
</evidence>
<keyword evidence="6" id="KW-0067">ATP-binding</keyword>
<feature type="domain" description="ABC transmembrane type-1" evidence="11">
    <location>
        <begin position="21"/>
        <end position="303"/>
    </location>
</feature>
<dbReference type="PATRIC" id="fig|1133569.4.peg.1225"/>
<dbReference type="SMART" id="SM00382">
    <property type="entry name" value="AAA"/>
    <property type="match status" value="1"/>
</dbReference>
<dbReference type="AlphaFoldDB" id="A0A0R2CP57"/>
<dbReference type="Gene3D" id="3.40.50.300">
    <property type="entry name" value="P-loop containing nucleotide triphosphate hydrolases"/>
    <property type="match status" value="1"/>
</dbReference>
<dbReference type="PANTHER" id="PTHR43394">
    <property type="entry name" value="ATP-DEPENDENT PERMEASE MDL1, MITOCHONDRIAL"/>
    <property type="match status" value="1"/>
</dbReference>
<dbReference type="GO" id="GO:0005886">
    <property type="term" value="C:plasma membrane"/>
    <property type="evidence" value="ECO:0007669"/>
    <property type="project" value="UniProtKB-SubCell"/>
</dbReference>
<keyword evidence="7 9" id="KW-1133">Transmembrane helix</keyword>
<dbReference type="EMBL" id="AYYX01000003">
    <property type="protein sequence ID" value="KRM89587.1"/>
    <property type="molecule type" value="Genomic_DNA"/>
</dbReference>
<evidence type="ECO:0000313" key="12">
    <source>
        <dbReference type="EMBL" id="KRM89587.1"/>
    </source>
</evidence>
<dbReference type="FunFam" id="3.40.50.300:FF:000221">
    <property type="entry name" value="Multidrug ABC transporter ATP-binding protein"/>
    <property type="match status" value="1"/>
</dbReference>
<proteinExistence type="predicted"/>
<dbReference type="STRING" id="1133569.FD21_GL001095"/>
<evidence type="ECO:0000256" key="9">
    <source>
        <dbReference type="SAM" id="Phobius"/>
    </source>
</evidence>
<dbReference type="SUPFAM" id="SSF90123">
    <property type="entry name" value="ABC transporter transmembrane region"/>
    <property type="match status" value="1"/>
</dbReference>
<feature type="transmembrane region" description="Helical" evidence="9">
    <location>
        <begin position="149"/>
        <end position="171"/>
    </location>
</feature>
<dbReference type="OrthoDB" id="9770415at2"/>
<organism evidence="12 13">
    <name type="scientific">Liquorilactobacillus vini DSM 20605</name>
    <dbReference type="NCBI Taxonomy" id="1133569"/>
    <lineage>
        <taxon>Bacteria</taxon>
        <taxon>Bacillati</taxon>
        <taxon>Bacillota</taxon>
        <taxon>Bacilli</taxon>
        <taxon>Lactobacillales</taxon>
        <taxon>Lactobacillaceae</taxon>
        <taxon>Liquorilactobacillus</taxon>
    </lineage>
</organism>
<evidence type="ECO:0000256" key="3">
    <source>
        <dbReference type="ARBA" id="ARBA00022475"/>
    </source>
</evidence>
<dbReference type="InterPro" id="IPR003439">
    <property type="entry name" value="ABC_transporter-like_ATP-bd"/>
</dbReference>
<dbReference type="GO" id="GO:0016887">
    <property type="term" value="F:ATP hydrolysis activity"/>
    <property type="evidence" value="ECO:0007669"/>
    <property type="project" value="InterPro"/>
</dbReference>
<keyword evidence="4 9" id="KW-0812">Transmembrane</keyword>
<gene>
    <name evidence="12" type="ORF">FD21_GL001095</name>
</gene>
<dbReference type="Pfam" id="PF00005">
    <property type="entry name" value="ABC_tran"/>
    <property type="match status" value="1"/>
</dbReference>
<dbReference type="InterPro" id="IPR039421">
    <property type="entry name" value="Type_1_exporter"/>
</dbReference>
<evidence type="ECO:0000256" key="7">
    <source>
        <dbReference type="ARBA" id="ARBA00022989"/>
    </source>
</evidence>
<dbReference type="SUPFAM" id="SSF52540">
    <property type="entry name" value="P-loop containing nucleoside triphosphate hydrolases"/>
    <property type="match status" value="1"/>
</dbReference>
<evidence type="ECO:0000256" key="6">
    <source>
        <dbReference type="ARBA" id="ARBA00022840"/>
    </source>
</evidence>
<keyword evidence="3" id="KW-1003">Cell membrane</keyword>
<keyword evidence="8 9" id="KW-0472">Membrane</keyword>
<evidence type="ECO:0000256" key="1">
    <source>
        <dbReference type="ARBA" id="ARBA00004651"/>
    </source>
</evidence>
<evidence type="ECO:0000256" key="2">
    <source>
        <dbReference type="ARBA" id="ARBA00022448"/>
    </source>
</evidence>
<dbReference type="Pfam" id="PF00664">
    <property type="entry name" value="ABC_membrane"/>
    <property type="match status" value="1"/>
</dbReference>
<dbReference type="InterPro" id="IPR027417">
    <property type="entry name" value="P-loop_NTPase"/>
</dbReference>
<keyword evidence="13" id="KW-1185">Reference proteome</keyword>
<dbReference type="CDD" id="cd18541">
    <property type="entry name" value="ABC_6TM_TmrB_like"/>
    <property type="match status" value="1"/>
</dbReference>
<feature type="transmembrane region" description="Helical" evidence="9">
    <location>
        <begin position="280"/>
        <end position="301"/>
    </location>
</feature>
<accession>A0A0R2CP57</accession>
<evidence type="ECO:0000256" key="8">
    <source>
        <dbReference type="ARBA" id="ARBA00023136"/>
    </source>
</evidence>
<dbReference type="RefSeq" id="WP_010580468.1">
    <property type="nucleotide sequence ID" value="NZ_AHYZ01000080.1"/>
</dbReference>
<dbReference type="FunFam" id="1.20.1560.10:FF:000011">
    <property type="entry name" value="Multidrug ABC transporter ATP-binding protein"/>
    <property type="match status" value="1"/>
</dbReference>
<evidence type="ECO:0000256" key="4">
    <source>
        <dbReference type="ARBA" id="ARBA00022692"/>
    </source>
</evidence>
<name>A0A0R2CP57_9LACO</name>